<sequence>MDVAVRLGVLGCADVAARRVLPAVARCSEVRLVAVASRDSAKAADFAGRFGCAAVTGYDALLAQDDVDAVYLPLPAALHARWVERALLAGKHVLAEKPLTTSAADTERLLGLAARLGLVLVENYMFLAHGRHAAVRRMVDDGAVGTPLAFGATFTIPPRPPGDIRLDPALGGGALLDTGGYPLRAALHFLGTGLSVAGAALSGDGRVELGGAALLTRADGVTAQLGFGLRHAYTSEYWFLGTEGRLTTEHVFTTPADHRPVVRLDRGGRREERVLPVEDQYAGAVRRFAEAVRAGCSPNTAATLAQAVVVDRITRAAEARTRHE</sequence>
<dbReference type="PANTHER" id="PTHR22604:SF105">
    <property type="entry name" value="TRANS-1,2-DIHYDROBENZENE-1,2-DIOL DEHYDROGENASE"/>
    <property type="match status" value="1"/>
</dbReference>
<feature type="domain" description="GFO/IDH/MocA-like oxidoreductase" evidence="4">
    <location>
        <begin position="133"/>
        <end position="246"/>
    </location>
</feature>
<dbReference type="Pfam" id="PF22725">
    <property type="entry name" value="GFO_IDH_MocA_C3"/>
    <property type="match status" value="1"/>
</dbReference>
<dbReference type="InterPro" id="IPR036291">
    <property type="entry name" value="NAD(P)-bd_dom_sf"/>
</dbReference>
<organism evidence="5 6">
    <name type="scientific">Saccharothrix australiensis</name>
    <dbReference type="NCBI Taxonomy" id="2072"/>
    <lineage>
        <taxon>Bacteria</taxon>
        <taxon>Bacillati</taxon>
        <taxon>Actinomycetota</taxon>
        <taxon>Actinomycetes</taxon>
        <taxon>Pseudonocardiales</taxon>
        <taxon>Pseudonocardiaceae</taxon>
        <taxon>Saccharothrix</taxon>
    </lineage>
</organism>
<dbReference type="Gene3D" id="3.30.360.10">
    <property type="entry name" value="Dihydrodipicolinate Reductase, domain 2"/>
    <property type="match status" value="1"/>
</dbReference>
<name>A0A495W1N3_9PSEU</name>
<dbReference type="GO" id="GO:0000166">
    <property type="term" value="F:nucleotide binding"/>
    <property type="evidence" value="ECO:0007669"/>
    <property type="project" value="InterPro"/>
</dbReference>
<comment type="similarity">
    <text evidence="1">Belongs to the Gfo/Idh/MocA family.</text>
</comment>
<dbReference type="GO" id="GO:0016491">
    <property type="term" value="F:oxidoreductase activity"/>
    <property type="evidence" value="ECO:0007669"/>
    <property type="project" value="UniProtKB-KW"/>
</dbReference>
<evidence type="ECO:0000256" key="1">
    <source>
        <dbReference type="ARBA" id="ARBA00010928"/>
    </source>
</evidence>
<dbReference type="InterPro" id="IPR050984">
    <property type="entry name" value="Gfo/Idh/MocA_domain"/>
</dbReference>
<gene>
    <name evidence="5" type="ORF">C8E97_4205</name>
</gene>
<protein>
    <submittedName>
        <fullName evidence="5">Putative dehydrogenase</fullName>
    </submittedName>
</protein>
<proteinExistence type="inferred from homology"/>
<dbReference type="SUPFAM" id="SSF51735">
    <property type="entry name" value="NAD(P)-binding Rossmann-fold domains"/>
    <property type="match status" value="1"/>
</dbReference>
<dbReference type="InterPro" id="IPR000683">
    <property type="entry name" value="Gfo/Idh/MocA-like_OxRdtase_N"/>
</dbReference>
<evidence type="ECO:0000259" key="4">
    <source>
        <dbReference type="Pfam" id="PF22725"/>
    </source>
</evidence>
<dbReference type="Proteomes" id="UP000282084">
    <property type="component" value="Unassembled WGS sequence"/>
</dbReference>
<dbReference type="InterPro" id="IPR055170">
    <property type="entry name" value="GFO_IDH_MocA-like_dom"/>
</dbReference>
<dbReference type="AlphaFoldDB" id="A0A495W1N3"/>
<evidence type="ECO:0000313" key="6">
    <source>
        <dbReference type="Proteomes" id="UP000282084"/>
    </source>
</evidence>
<reference evidence="5 6" key="1">
    <citation type="submission" date="2018-10" db="EMBL/GenBank/DDBJ databases">
        <title>Sequencing the genomes of 1000 actinobacteria strains.</title>
        <authorList>
            <person name="Klenk H.-P."/>
        </authorList>
    </citation>
    <scope>NUCLEOTIDE SEQUENCE [LARGE SCALE GENOMIC DNA]</scope>
    <source>
        <strain evidence="5 6">DSM 43800</strain>
    </source>
</reference>
<dbReference type="Gene3D" id="3.40.50.720">
    <property type="entry name" value="NAD(P)-binding Rossmann-like Domain"/>
    <property type="match status" value="1"/>
</dbReference>
<dbReference type="Pfam" id="PF01408">
    <property type="entry name" value="GFO_IDH_MocA"/>
    <property type="match status" value="1"/>
</dbReference>
<dbReference type="PANTHER" id="PTHR22604">
    <property type="entry name" value="OXIDOREDUCTASES"/>
    <property type="match status" value="1"/>
</dbReference>
<accession>A0A495W1N3</accession>
<evidence type="ECO:0000313" key="5">
    <source>
        <dbReference type="EMBL" id="RKT55536.1"/>
    </source>
</evidence>
<dbReference type="SUPFAM" id="SSF55347">
    <property type="entry name" value="Glyceraldehyde-3-phosphate dehydrogenase-like, C-terminal domain"/>
    <property type="match status" value="1"/>
</dbReference>
<dbReference type="EMBL" id="RBXO01000001">
    <property type="protein sequence ID" value="RKT55536.1"/>
    <property type="molecule type" value="Genomic_DNA"/>
</dbReference>
<feature type="domain" description="Gfo/Idh/MocA-like oxidoreductase N-terminal" evidence="3">
    <location>
        <begin position="6"/>
        <end position="123"/>
    </location>
</feature>
<keyword evidence="2" id="KW-0560">Oxidoreductase</keyword>
<comment type="caution">
    <text evidence="5">The sequence shown here is derived from an EMBL/GenBank/DDBJ whole genome shotgun (WGS) entry which is preliminary data.</text>
</comment>
<evidence type="ECO:0000259" key="3">
    <source>
        <dbReference type="Pfam" id="PF01408"/>
    </source>
</evidence>
<evidence type="ECO:0000256" key="2">
    <source>
        <dbReference type="ARBA" id="ARBA00023002"/>
    </source>
</evidence>
<keyword evidence="6" id="KW-1185">Reference proteome</keyword>